<evidence type="ECO:0000256" key="1">
    <source>
        <dbReference type="SAM" id="SignalP"/>
    </source>
</evidence>
<organism evidence="2">
    <name type="scientific">Ixodes ricinus</name>
    <name type="common">Common tick</name>
    <name type="synonym">Acarus ricinus</name>
    <dbReference type="NCBI Taxonomy" id="34613"/>
    <lineage>
        <taxon>Eukaryota</taxon>
        <taxon>Metazoa</taxon>
        <taxon>Ecdysozoa</taxon>
        <taxon>Arthropoda</taxon>
        <taxon>Chelicerata</taxon>
        <taxon>Arachnida</taxon>
        <taxon>Acari</taxon>
        <taxon>Parasitiformes</taxon>
        <taxon>Ixodida</taxon>
        <taxon>Ixodoidea</taxon>
        <taxon>Ixodidae</taxon>
        <taxon>Ixodinae</taxon>
        <taxon>Ixodes</taxon>
    </lineage>
</organism>
<dbReference type="EMBL" id="GADI01008511">
    <property type="protein sequence ID" value="JAA65297.1"/>
    <property type="molecule type" value="mRNA"/>
</dbReference>
<protein>
    <submittedName>
        <fullName evidence="2">Putative salivary kunitz domain protein</fullName>
    </submittedName>
</protein>
<reference evidence="2" key="1">
    <citation type="submission" date="2012-12" db="EMBL/GenBank/DDBJ databases">
        <title>Identification and characterization of a phenylalanine ammonia-lyase gene family in Isatis indigotica Fort.</title>
        <authorList>
            <person name="Liu Q."/>
            <person name="Chen J."/>
            <person name="Zhou X."/>
            <person name="Di P."/>
            <person name="Xiao Y."/>
            <person name="Xuan H."/>
            <person name="Zhang L."/>
            <person name="Chen W."/>
        </authorList>
    </citation>
    <scope>NUCLEOTIDE SEQUENCE</scope>
    <source>
        <tissue evidence="2">Salivary gland</tissue>
    </source>
</reference>
<evidence type="ECO:0000313" key="2">
    <source>
        <dbReference type="EMBL" id="JAA65297.1"/>
    </source>
</evidence>
<dbReference type="AlphaFoldDB" id="A0A0K8R2N7"/>
<accession>A0A0K8R2N7</accession>
<feature type="signal peptide" evidence="1">
    <location>
        <begin position="1"/>
        <end position="19"/>
    </location>
</feature>
<proteinExistence type="evidence at transcript level"/>
<keyword evidence="1" id="KW-0732">Signal</keyword>
<feature type="chain" id="PRO_5005515701" evidence="1">
    <location>
        <begin position="20"/>
        <end position="92"/>
    </location>
</feature>
<dbReference type="InterPro" id="IPR036880">
    <property type="entry name" value="Kunitz_BPTI_sf"/>
</dbReference>
<dbReference type="GO" id="GO:0004867">
    <property type="term" value="F:serine-type endopeptidase inhibitor activity"/>
    <property type="evidence" value="ECO:0007669"/>
    <property type="project" value="InterPro"/>
</dbReference>
<sequence length="92" mass="10048">MKAILAVTCIFSAVVLISAALPKEVCEAPLGTPSCGSGADLGDFYYYNRDTRKCEKEFTCAAPRFFRTEGECRGQCPYGEFLVCPNLYSATL</sequence>
<dbReference type="SUPFAM" id="SSF57362">
    <property type="entry name" value="BPTI-like"/>
    <property type="match status" value="1"/>
</dbReference>
<name>A0A0K8R2N7_IXORI</name>